<dbReference type="FunFam" id="3.10.290.10:FF:000003">
    <property type="entry name" value="Pseudouridine synthase"/>
    <property type="match status" value="1"/>
</dbReference>
<comment type="similarity">
    <text evidence="1 5">Belongs to the pseudouridine synthase RsuA family.</text>
</comment>
<dbReference type="FunFam" id="3.30.70.1560:FF:000001">
    <property type="entry name" value="Pseudouridine synthase"/>
    <property type="match status" value="1"/>
</dbReference>
<dbReference type="PROSITE" id="PS01149">
    <property type="entry name" value="PSI_RSU"/>
    <property type="match status" value="1"/>
</dbReference>
<feature type="domain" description="RNA-binding S4" evidence="6">
    <location>
        <begin position="2"/>
        <end position="61"/>
    </location>
</feature>
<dbReference type="GO" id="GO:0005829">
    <property type="term" value="C:cytosol"/>
    <property type="evidence" value="ECO:0007669"/>
    <property type="project" value="UniProtKB-ARBA"/>
</dbReference>
<dbReference type="InterPro" id="IPR018496">
    <property type="entry name" value="PsdUridine_synth_RsuA/RluB_CS"/>
</dbReference>
<dbReference type="CDD" id="cd02870">
    <property type="entry name" value="PseudoU_synth_RsuA_like"/>
    <property type="match status" value="1"/>
</dbReference>
<dbReference type="AlphaFoldDB" id="A0A6N8U6I9"/>
<dbReference type="GO" id="GO:0003723">
    <property type="term" value="F:RNA binding"/>
    <property type="evidence" value="ECO:0007669"/>
    <property type="project" value="UniProtKB-KW"/>
</dbReference>
<dbReference type="SUPFAM" id="SSF55174">
    <property type="entry name" value="Alpha-L RNA-binding motif"/>
    <property type="match status" value="1"/>
</dbReference>
<dbReference type="PROSITE" id="PS50889">
    <property type="entry name" value="S4"/>
    <property type="match status" value="1"/>
</dbReference>
<dbReference type="Proteomes" id="UP000434036">
    <property type="component" value="Unassembled WGS sequence"/>
</dbReference>
<dbReference type="EC" id="5.4.99.-" evidence="5"/>
<dbReference type="EMBL" id="WUUQ01000002">
    <property type="protein sequence ID" value="MXQ73806.1"/>
    <property type="molecule type" value="Genomic_DNA"/>
</dbReference>
<gene>
    <name evidence="7" type="ORF">GSF08_07620</name>
</gene>
<accession>A0A6N8U6I9</accession>
<dbReference type="GO" id="GO:0120159">
    <property type="term" value="F:rRNA pseudouridine synthase activity"/>
    <property type="evidence" value="ECO:0007669"/>
    <property type="project" value="UniProtKB-ARBA"/>
</dbReference>
<keyword evidence="3 5" id="KW-0413">Isomerase</keyword>
<reference evidence="7 8" key="2">
    <citation type="submission" date="2020-01" db="EMBL/GenBank/DDBJ databases">
        <title>Clostridiaceae sp. nov. isolated from the gut of human by culturomics.</title>
        <authorList>
            <person name="Chang Y."/>
        </authorList>
    </citation>
    <scope>NUCLEOTIDE SEQUENCE [LARGE SCALE GENOMIC DNA]</scope>
    <source>
        <strain evidence="7 8">DONG20-135</strain>
    </source>
</reference>
<comment type="caution">
    <text evidence="7">The sequence shown here is derived from an EMBL/GenBank/DDBJ whole genome shotgun (WGS) entry which is preliminary data.</text>
</comment>
<sequence length="246" mass="28268">MERLQKVIAAAGIASRRKAETYIVEGRVEVNGEVVKELGFKVKKGDVILVDGKAIEKENKVYYVMNKPKRSMCTAQDEFHRQTVVSLIEGKERLFTVGRLDYDTSGVLLLTNDGEFANMIIHPRYHIAKTYNLTINGILDNAQIKQIQKGIVLDDGVKTLPAKIKMTEKDLKKNQMSFDLTIYEGRNRQIKRMMEALGFEVRRLHRTQLGFLRVDDLSQGQYRRLKPFEIKKLRILAEEGKLINVD</sequence>
<dbReference type="Gene3D" id="3.30.70.1560">
    <property type="entry name" value="Alpha-L RNA-binding motif"/>
    <property type="match status" value="1"/>
</dbReference>
<dbReference type="InterPro" id="IPR002942">
    <property type="entry name" value="S4_RNA-bd"/>
</dbReference>
<dbReference type="CDD" id="cd00165">
    <property type="entry name" value="S4"/>
    <property type="match status" value="1"/>
</dbReference>
<dbReference type="InterPro" id="IPR020094">
    <property type="entry name" value="TruA/RsuA/RluB/E/F_N"/>
</dbReference>
<evidence type="ECO:0000313" key="8">
    <source>
        <dbReference type="Proteomes" id="UP000434036"/>
    </source>
</evidence>
<evidence type="ECO:0000256" key="5">
    <source>
        <dbReference type="RuleBase" id="RU003887"/>
    </source>
</evidence>
<dbReference type="InterPro" id="IPR036986">
    <property type="entry name" value="S4_RNA-bd_sf"/>
</dbReference>
<evidence type="ECO:0000313" key="7">
    <source>
        <dbReference type="EMBL" id="MXQ73806.1"/>
    </source>
</evidence>
<evidence type="ECO:0000256" key="1">
    <source>
        <dbReference type="ARBA" id="ARBA00008348"/>
    </source>
</evidence>
<dbReference type="InterPro" id="IPR050343">
    <property type="entry name" value="RsuA_PseudoU_synthase"/>
</dbReference>
<evidence type="ECO:0000256" key="3">
    <source>
        <dbReference type="ARBA" id="ARBA00023235"/>
    </source>
</evidence>
<dbReference type="Pfam" id="PF00849">
    <property type="entry name" value="PseudoU_synth_2"/>
    <property type="match status" value="1"/>
</dbReference>
<dbReference type="InterPro" id="IPR020103">
    <property type="entry name" value="PsdUridine_synth_cat_dom_sf"/>
</dbReference>
<reference evidence="7 8" key="1">
    <citation type="submission" date="2019-12" db="EMBL/GenBank/DDBJ databases">
        <authorList>
            <person name="Yang R."/>
        </authorList>
    </citation>
    <scope>NUCLEOTIDE SEQUENCE [LARGE SCALE GENOMIC DNA]</scope>
    <source>
        <strain evidence="7 8">DONG20-135</strain>
    </source>
</reference>
<keyword evidence="8" id="KW-1185">Reference proteome</keyword>
<proteinExistence type="inferred from homology"/>
<dbReference type="NCBIfam" id="TIGR00093">
    <property type="entry name" value="pseudouridine synthase"/>
    <property type="match status" value="1"/>
</dbReference>
<evidence type="ECO:0000256" key="2">
    <source>
        <dbReference type="ARBA" id="ARBA00022884"/>
    </source>
</evidence>
<dbReference type="InterPro" id="IPR006145">
    <property type="entry name" value="PsdUridine_synth_RsuA/RluA"/>
</dbReference>
<dbReference type="Gene3D" id="3.30.70.580">
    <property type="entry name" value="Pseudouridine synthase I, catalytic domain, N-terminal subdomain"/>
    <property type="match status" value="1"/>
</dbReference>
<dbReference type="Pfam" id="PF01479">
    <property type="entry name" value="S4"/>
    <property type="match status" value="1"/>
</dbReference>
<dbReference type="SMART" id="SM00363">
    <property type="entry name" value="S4"/>
    <property type="match status" value="1"/>
</dbReference>
<dbReference type="PANTHER" id="PTHR47683">
    <property type="entry name" value="PSEUDOURIDINE SYNTHASE FAMILY PROTEIN-RELATED"/>
    <property type="match status" value="1"/>
</dbReference>
<keyword evidence="2 4" id="KW-0694">RNA-binding</keyword>
<evidence type="ECO:0000259" key="6">
    <source>
        <dbReference type="SMART" id="SM00363"/>
    </source>
</evidence>
<protein>
    <recommendedName>
        <fullName evidence="5">Pseudouridine synthase</fullName>
        <ecNumber evidence="5">5.4.99.-</ecNumber>
    </recommendedName>
</protein>
<organism evidence="7 8">
    <name type="scientific">Copranaerobaculum intestinale</name>
    <dbReference type="NCBI Taxonomy" id="2692629"/>
    <lineage>
        <taxon>Bacteria</taxon>
        <taxon>Bacillati</taxon>
        <taxon>Bacillota</taxon>
        <taxon>Erysipelotrichia</taxon>
        <taxon>Erysipelotrichales</taxon>
        <taxon>Erysipelotrichaceae</taxon>
        <taxon>Copranaerobaculum</taxon>
    </lineage>
</organism>
<dbReference type="RefSeq" id="WP_160625214.1">
    <property type="nucleotide sequence ID" value="NZ_WUUQ01000002.1"/>
</dbReference>
<dbReference type="GO" id="GO:0000455">
    <property type="term" value="P:enzyme-directed rRNA pseudouridine synthesis"/>
    <property type="evidence" value="ECO:0007669"/>
    <property type="project" value="UniProtKB-ARBA"/>
</dbReference>
<dbReference type="SUPFAM" id="SSF55120">
    <property type="entry name" value="Pseudouridine synthase"/>
    <property type="match status" value="1"/>
</dbReference>
<dbReference type="Gene3D" id="3.10.290.10">
    <property type="entry name" value="RNA-binding S4 domain"/>
    <property type="match status" value="1"/>
</dbReference>
<dbReference type="InterPro" id="IPR042092">
    <property type="entry name" value="PsdUridine_s_RsuA/RluB/E/F_cat"/>
</dbReference>
<dbReference type="PANTHER" id="PTHR47683:SF2">
    <property type="entry name" value="RNA-BINDING S4 DOMAIN-CONTAINING PROTEIN"/>
    <property type="match status" value="1"/>
</dbReference>
<dbReference type="InterPro" id="IPR000748">
    <property type="entry name" value="PsdUridine_synth_RsuA/RluB/E/F"/>
</dbReference>
<evidence type="ECO:0000256" key="4">
    <source>
        <dbReference type="PROSITE-ProRule" id="PRU00182"/>
    </source>
</evidence>
<name>A0A6N8U6I9_9FIRM</name>